<evidence type="ECO:0000313" key="4">
    <source>
        <dbReference type="Proteomes" id="UP001168620"/>
    </source>
</evidence>
<dbReference type="PANTHER" id="PTHR22946">
    <property type="entry name" value="DIENELACTONE HYDROLASE DOMAIN-CONTAINING PROTEIN-RELATED"/>
    <property type="match status" value="1"/>
</dbReference>
<keyword evidence="4" id="KW-1185">Reference proteome</keyword>
<protein>
    <submittedName>
        <fullName evidence="3">Alpha/beta hydrolase</fullName>
    </submittedName>
</protein>
<dbReference type="RefSeq" id="WP_300950422.1">
    <property type="nucleotide sequence ID" value="NZ_JAUHJQ010000001.1"/>
</dbReference>
<dbReference type="Proteomes" id="UP001168620">
    <property type="component" value="Unassembled WGS sequence"/>
</dbReference>
<comment type="similarity">
    <text evidence="1">Belongs to the AB hydrolase superfamily.</text>
</comment>
<gene>
    <name evidence="3" type="ORF">QWY28_00915</name>
</gene>
<dbReference type="InterPro" id="IPR029058">
    <property type="entry name" value="AB_hydrolase_fold"/>
</dbReference>
<evidence type="ECO:0000256" key="1">
    <source>
        <dbReference type="ARBA" id="ARBA00008645"/>
    </source>
</evidence>
<name>A0ABT8FAL4_9ACTN</name>
<evidence type="ECO:0000313" key="3">
    <source>
        <dbReference type="EMBL" id="MDN4171495.1"/>
    </source>
</evidence>
<accession>A0ABT8FAL4</accession>
<dbReference type="SUPFAM" id="SSF53474">
    <property type="entry name" value="alpha/beta-Hydrolases"/>
    <property type="match status" value="1"/>
</dbReference>
<organism evidence="3 4">
    <name type="scientific">Nocardioides oceani</name>
    <dbReference type="NCBI Taxonomy" id="3058369"/>
    <lineage>
        <taxon>Bacteria</taxon>
        <taxon>Bacillati</taxon>
        <taxon>Actinomycetota</taxon>
        <taxon>Actinomycetes</taxon>
        <taxon>Propionibacteriales</taxon>
        <taxon>Nocardioidaceae</taxon>
        <taxon>Nocardioides</taxon>
    </lineage>
</organism>
<feature type="domain" description="Serine aminopeptidase S33" evidence="2">
    <location>
        <begin position="67"/>
        <end position="133"/>
    </location>
</feature>
<keyword evidence="3" id="KW-0378">Hydrolase</keyword>
<proteinExistence type="inferred from homology"/>
<dbReference type="Gene3D" id="3.40.50.1820">
    <property type="entry name" value="alpha/beta hydrolase"/>
    <property type="match status" value="1"/>
</dbReference>
<reference evidence="3" key="1">
    <citation type="submission" date="2023-06" db="EMBL/GenBank/DDBJ databases">
        <title>Draft genome sequence of Nocardioides sp. SOB77.</title>
        <authorList>
            <person name="Zhang G."/>
        </authorList>
    </citation>
    <scope>NUCLEOTIDE SEQUENCE</scope>
    <source>
        <strain evidence="3">SOB77</strain>
    </source>
</reference>
<dbReference type="Pfam" id="PF12146">
    <property type="entry name" value="Hydrolase_4"/>
    <property type="match status" value="1"/>
</dbReference>
<dbReference type="EMBL" id="JAUHJQ010000001">
    <property type="protein sequence ID" value="MDN4171495.1"/>
    <property type="molecule type" value="Genomic_DNA"/>
</dbReference>
<dbReference type="GO" id="GO:0016787">
    <property type="term" value="F:hydrolase activity"/>
    <property type="evidence" value="ECO:0007669"/>
    <property type="project" value="UniProtKB-KW"/>
</dbReference>
<dbReference type="InterPro" id="IPR022742">
    <property type="entry name" value="Hydrolase_4"/>
</dbReference>
<dbReference type="InterPro" id="IPR050261">
    <property type="entry name" value="FrsA_esterase"/>
</dbReference>
<comment type="caution">
    <text evidence="3">The sequence shown here is derived from an EMBL/GenBank/DDBJ whole genome shotgun (WGS) entry which is preliminary data.</text>
</comment>
<sequence>MTGARLVTTRVPREPEAVVLALHGGDVRPGDPPVSPWQLSVLRMVPVAARVARAGRGRLAVHRVLNARRGWGRTGTPVDDARWAMEQVRERYGDLPIGLVGHSLGGRAALLAGAEPGVAAVVALNPWLHPADDVDLSGRRVLVVHGTEDRVATPERARLVVERLRRRADVEWRDVPGAGHAMLRHGPVFERAAAELLTAALLRRGVR</sequence>
<evidence type="ECO:0000259" key="2">
    <source>
        <dbReference type="Pfam" id="PF12146"/>
    </source>
</evidence>